<keyword evidence="3" id="KW-0732">Signal</keyword>
<dbReference type="PANTHER" id="PTHR11567">
    <property type="entry name" value="ACID PHOSPHATASE-RELATED"/>
    <property type="match status" value="1"/>
</dbReference>
<gene>
    <name evidence="4" type="ORF">HPB52_007076</name>
</gene>
<dbReference type="VEuPathDB" id="VectorBase:RSAN_050713"/>
<comment type="similarity">
    <text evidence="2">Belongs to the histidine acid phosphatase family.</text>
</comment>
<name>A0A9D4T7U6_RHISA</name>
<dbReference type="PROSITE" id="PS00616">
    <property type="entry name" value="HIS_ACID_PHOSPHAT_1"/>
    <property type="match status" value="1"/>
</dbReference>
<evidence type="ECO:0008006" key="6">
    <source>
        <dbReference type="Google" id="ProtNLM"/>
    </source>
</evidence>
<evidence type="ECO:0000256" key="2">
    <source>
        <dbReference type="ARBA" id="ARBA00005375"/>
    </source>
</evidence>
<accession>A0A9D4T7U6</accession>
<dbReference type="Gene3D" id="3.40.50.1240">
    <property type="entry name" value="Phosphoglycerate mutase-like"/>
    <property type="match status" value="1"/>
</dbReference>
<dbReference type="InterPro" id="IPR050645">
    <property type="entry name" value="Histidine_acid_phosphatase"/>
</dbReference>
<dbReference type="InterPro" id="IPR029033">
    <property type="entry name" value="His_PPase_superfam"/>
</dbReference>
<comment type="catalytic activity">
    <reaction evidence="1">
        <text>a phosphate monoester + H2O = an alcohol + phosphate</text>
        <dbReference type="Rhea" id="RHEA:15017"/>
        <dbReference type="ChEBI" id="CHEBI:15377"/>
        <dbReference type="ChEBI" id="CHEBI:30879"/>
        <dbReference type="ChEBI" id="CHEBI:43474"/>
        <dbReference type="ChEBI" id="CHEBI:67140"/>
        <dbReference type="EC" id="3.1.3.2"/>
    </reaction>
</comment>
<dbReference type="AlphaFoldDB" id="A0A9D4T7U6"/>
<feature type="chain" id="PRO_5038781166" description="Lysosomal acid phosphatase" evidence="3">
    <location>
        <begin position="16"/>
        <end position="382"/>
    </location>
</feature>
<evidence type="ECO:0000313" key="4">
    <source>
        <dbReference type="EMBL" id="KAH7982773.1"/>
    </source>
</evidence>
<feature type="signal peptide" evidence="3">
    <location>
        <begin position="1"/>
        <end position="15"/>
    </location>
</feature>
<comment type="caution">
    <text evidence="4">The sequence shown here is derived from an EMBL/GenBank/DDBJ whole genome shotgun (WGS) entry which is preliminary data.</text>
</comment>
<proteinExistence type="inferred from homology"/>
<dbReference type="InterPro" id="IPR000560">
    <property type="entry name" value="His_Pase_clade-2"/>
</dbReference>
<sequence>MKLACLLVFAAGAAARSIHQCGEASTLRQLHVMFRHGDRTPTSLYPNDPNSPSDFPEGLGHITHKGKNDQYNLGKYLRTKYEDFLTYDPNEMRARSSGRERCLESIQTNLYGLYPPRDKKVWNSEVDWQPVPIQTMPVDLDGMLYEDAICPADDEELDRIRESPEGAEVLKSNANLMRTLQQLSGKKMTDWVSVRDLLDTLTIERSRNFKIPDWALPLWGNMTRVAKYTTILNYNSTLHNRLRAGLMIREILRHSDDVINGNSNVKLYMYAATRLLTTFIALQHDVLIAAFTSAFGVFNQLAVPSSTAVITELHEDADGNFYIQMLFKNDTTRKPYRLEIPGCEGFRCNLKTFKAIAKPYAVEDWRQECGLEPLPGGINLFP</sequence>
<dbReference type="Pfam" id="PF00328">
    <property type="entry name" value="His_Phos_2"/>
    <property type="match status" value="1"/>
</dbReference>
<keyword evidence="5" id="KW-1185">Reference proteome</keyword>
<organism evidence="4 5">
    <name type="scientific">Rhipicephalus sanguineus</name>
    <name type="common">Brown dog tick</name>
    <name type="synonym">Ixodes sanguineus</name>
    <dbReference type="NCBI Taxonomy" id="34632"/>
    <lineage>
        <taxon>Eukaryota</taxon>
        <taxon>Metazoa</taxon>
        <taxon>Ecdysozoa</taxon>
        <taxon>Arthropoda</taxon>
        <taxon>Chelicerata</taxon>
        <taxon>Arachnida</taxon>
        <taxon>Acari</taxon>
        <taxon>Parasitiformes</taxon>
        <taxon>Ixodida</taxon>
        <taxon>Ixodoidea</taxon>
        <taxon>Ixodidae</taxon>
        <taxon>Rhipicephalinae</taxon>
        <taxon>Rhipicephalus</taxon>
        <taxon>Rhipicephalus</taxon>
    </lineage>
</organism>
<dbReference type="CDD" id="cd07061">
    <property type="entry name" value="HP_HAP_like"/>
    <property type="match status" value="1"/>
</dbReference>
<protein>
    <recommendedName>
        <fullName evidence="6">Lysosomal acid phosphatase</fullName>
    </recommendedName>
</protein>
<evidence type="ECO:0000256" key="1">
    <source>
        <dbReference type="ARBA" id="ARBA00000032"/>
    </source>
</evidence>
<evidence type="ECO:0000256" key="3">
    <source>
        <dbReference type="SAM" id="SignalP"/>
    </source>
</evidence>
<reference evidence="4" key="2">
    <citation type="submission" date="2021-09" db="EMBL/GenBank/DDBJ databases">
        <authorList>
            <person name="Jia N."/>
            <person name="Wang J."/>
            <person name="Shi W."/>
            <person name="Du L."/>
            <person name="Sun Y."/>
            <person name="Zhan W."/>
            <person name="Jiang J."/>
            <person name="Wang Q."/>
            <person name="Zhang B."/>
            <person name="Ji P."/>
            <person name="Sakyi L.B."/>
            <person name="Cui X."/>
            <person name="Yuan T."/>
            <person name="Jiang B."/>
            <person name="Yang W."/>
            <person name="Lam T.T.-Y."/>
            <person name="Chang Q."/>
            <person name="Ding S."/>
            <person name="Wang X."/>
            <person name="Zhu J."/>
            <person name="Ruan X."/>
            <person name="Zhao L."/>
            <person name="Wei J."/>
            <person name="Que T."/>
            <person name="Du C."/>
            <person name="Cheng J."/>
            <person name="Dai P."/>
            <person name="Han X."/>
            <person name="Huang E."/>
            <person name="Gao Y."/>
            <person name="Liu J."/>
            <person name="Shao H."/>
            <person name="Ye R."/>
            <person name="Li L."/>
            <person name="Wei W."/>
            <person name="Wang X."/>
            <person name="Wang C."/>
            <person name="Huo Q."/>
            <person name="Li W."/>
            <person name="Guo W."/>
            <person name="Chen H."/>
            <person name="Chen S."/>
            <person name="Zhou L."/>
            <person name="Zhou L."/>
            <person name="Ni X."/>
            <person name="Tian J."/>
            <person name="Zhou Y."/>
            <person name="Sheng Y."/>
            <person name="Liu T."/>
            <person name="Pan Y."/>
            <person name="Xia L."/>
            <person name="Li J."/>
            <person name="Zhao F."/>
            <person name="Cao W."/>
        </authorList>
    </citation>
    <scope>NUCLEOTIDE SEQUENCE</scope>
    <source>
        <strain evidence="4">Rsan-2018</strain>
        <tissue evidence="4">Larvae</tissue>
    </source>
</reference>
<dbReference type="GO" id="GO:0003993">
    <property type="term" value="F:acid phosphatase activity"/>
    <property type="evidence" value="ECO:0007669"/>
    <property type="project" value="UniProtKB-EC"/>
</dbReference>
<evidence type="ECO:0000313" key="5">
    <source>
        <dbReference type="Proteomes" id="UP000821837"/>
    </source>
</evidence>
<dbReference type="PANTHER" id="PTHR11567:SF210">
    <property type="entry name" value="ACID PHOSPHATASE 5-RELATED"/>
    <property type="match status" value="1"/>
</dbReference>
<dbReference type="Proteomes" id="UP000821837">
    <property type="component" value="Chromosome 1"/>
</dbReference>
<dbReference type="SUPFAM" id="SSF53254">
    <property type="entry name" value="Phosphoglycerate mutase-like"/>
    <property type="match status" value="1"/>
</dbReference>
<reference evidence="4" key="1">
    <citation type="journal article" date="2020" name="Cell">
        <title>Large-Scale Comparative Analyses of Tick Genomes Elucidate Their Genetic Diversity and Vector Capacities.</title>
        <authorList>
            <consortium name="Tick Genome and Microbiome Consortium (TIGMIC)"/>
            <person name="Jia N."/>
            <person name="Wang J."/>
            <person name="Shi W."/>
            <person name="Du L."/>
            <person name="Sun Y."/>
            <person name="Zhan W."/>
            <person name="Jiang J.F."/>
            <person name="Wang Q."/>
            <person name="Zhang B."/>
            <person name="Ji P."/>
            <person name="Bell-Sakyi L."/>
            <person name="Cui X.M."/>
            <person name="Yuan T.T."/>
            <person name="Jiang B.G."/>
            <person name="Yang W.F."/>
            <person name="Lam T.T."/>
            <person name="Chang Q.C."/>
            <person name="Ding S.J."/>
            <person name="Wang X.J."/>
            <person name="Zhu J.G."/>
            <person name="Ruan X.D."/>
            <person name="Zhao L."/>
            <person name="Wei J.T."/>
            <person name="Ye R.Z."/>
            <person name="Que T.C."/>
            <person name="Du C.H."/>
            <person name="Zhou Y.H."/>
            <person name="Cheng J.X."/>
            <person name="Dai P.F."/>
            <person name="Guo W.B."/>
            <person name="Han X.H."/>
            <person name="Huang E.J."/>
            <person name="Li L.F."/>
            <person name="Wei W."/>
            <person name="Gao Y.C."/>
            <person name="Liu J.Z."/>
            <person name="Shao H.Z."/>
            <person name="Wang X."/>
            <person name="Wang C.C."/>
            <person name="Yang T.C."/>
            <person name="Huo Q.B."/>
            <person name="Li W."/>
            <person name="Chen H.Y."/>
            <person name="Chen S.E."/>
            <person name="Zhou L.G."/>
            <person name="Ni X.B."/>
            <person name="Tian J.H."/>
            <person name="Sheng Y."/>
            <person name="Liu T."/>
            <person name="Pan Y.S."/>
            <person name="Xia L.Y."/>
            <person name="Li J."/>
            <person name="Zhao F."/>
            <person name="Cao W.C."/>
        </authorList>
    </citation>
    <scope>NUCLEOTIDE SEQUENCE</scope>
    <source>
        <strain evidence="4">Rsan-2018</strain>
    </source>
</reference>
<dbReference type="EMBL" id="JABSTV010001245">
    <property type="protein sequence ID" value="KAH7982773.1"/>
    <property type="molecule type" value="Genomic_DNA"/>
</dbReference>
<dbReference type="InterPro" id="IPR033379">
    <property type="entry name" value="Acid_Pase_AS"/>
</dbReference>